<reference evidence="2 3" key="1">
    <citation type="submission" date="2016-11" db="EMBL/GenBank/DDBJ databases">
        <title>A multilocus sequence analysis scheme for characterization of bacteria in the genus Thioclava.</title>
        <authorList>
            <person name="Liu Y."/>
            <person name="Shao Z."/>
        </authorList>
    </citation>
    <scope>NUCLEOTIDE SEQUENCE [LARGE SCALE GENOMIC DNA]</scope>
    <source>
        <strain evidence="2 3">TAW-CT134</strain>
    </source>
</reference>
<sequence length="201" mass="21495">MIRRAALRHAAFALAALIGLAPGLSAAHPEDEILIRLLVGMESGKVTHIGESWTFDPTVSDWLIQTFDKNGDGAFTGDELAPLQDAARQNSEGSFFYTRFWKGAEQLPDPQIYGFQATVKDGAVTMAFALALPQAENPNDLRIEMYDPENLTGLVPVKSNPVVIRGLADGATCVPNVSVNQPDVHGGPDNIPIALTLACNG</sequence>
<name>A0ABX3N3Y9_9RHOB</name>
<evidence type="ECO:0008006" key="4">
    <source>
        <dbReference type="Google" id="ProtNLM"/>
    </source>
</evidence>
<evidence type="ECO:0000256" key="1">
    <source>
        <dbReference type="SAM" id="SignalP"/>
    </source>
</evidence>
<feature type="chain" id="PRO_5047072922" description="EF-hand domain-containing protein" evidence="1">
    <location>
        <begin position="27"/>
        <end position="201"/>
    </location>
</feature>
<protein>
    <recommendedName>
        <fullName evidence="4">EF-hand domain-containing protein</fullName>
    </recommendedName>
</protein>
<dbReference type="EMBL" id="MPZV01000001">
    <property type="protein sequence ID" value="OOY26139.1"/>
    <property type="molecule type" value="Genomic_DNA"/>
</dbReference>
<keyword evidence="3" id="KW-1185">Reference proteome</keyword>
<dbReference type="Pfam" id="PF06226">
    <property type="entry name" value="DUF1007"/>
    <property type="match status" value="1"/>
</dbReference>
<keyword evidence="1" id="KW-0732">Signal</keyword>
<accession>A0ABX3N3Y9</accession>
<evidence type="ECO:0000313" key="3">
    <source>
        <dbReference type="Proteomes" id="UP000190787"/>
    </source>
</evidence>
<dbReference type="RefSeq" id="WP_158522114.1">
    <property type="nucleotide sequence ID" value="NZ_MPZV01000001.1"/>
</dbReference>
<gene>
    <name evidence="2" type="ORF">BMI91_07135</name>
</gene>
<dbReference type="Proteomes" id="UP000190787">
    <property type="component" value="Unassembled WGS sequence"/>
</dbReference>
<dbReference type="InterPro" id="IPR010412">
    <property type="entry name" value="DUF1007"/>
</dbReference>
<organism evidence="2 3">
    <name type="scientific">Thioclava sediminum</name>
    <dbReference type="NCBI Taxonomy" id="1915319"/>
    <lineage>
        <taxon>Bacteria</taxon>
        <taxon>Pseudomonadati</taxon>
        <taxon>Pseudomonadota</taxon>
        <taxon>Alphaproteobacteria</taxon>
        <taxon>Rhodobacterales</taxon>
        <taxon>Paracoccaceae</taxon>
        <taxon>Thioclava</taxon>
    </lineage>
</organism>
<proteinExistence type="predicted"/>
<evidence type="ECO:0000313" key="2">
    <source>
        <dbReference type="EMBL" id="OOY26139.1"/>
    </source>
</evidence>
<feature type="signal peptide" evidence="1">
    <location>
        <begin position="1"/>
        <end position="26"/>
    </location>
</feature>
<comment type="caution">
    <text evidence="2">The sequence shown here is derived from an EMBL/GenBank/DDBJ whole genome shotgun (WGS) entry which is preliminary data.</text>
</comment>